<protein>
    <recommendedName>
        <fullName evidence="3">DUF2187 domain-containing protein</fullName>
    </recommendedName>
</protein>
<sequence>MGSPEYCPGDVVYFPAGPFTGVCAVVRTVDPAREELRIDFAEGLTHREGNVLSERRHTFTVRFDEVELV</sequence>
<dbReference type="RefSeq" id="WP_213555662.1">
    <property type="nucleotide sequence ID" value="NZ_JBFAJM010000005.1"/>
</dbReference>
<evidence type="ECO:0000313" key="1">
    <source>
        <dbReference type="EMBL" id="QVI19630.1"/>
    </source>
</evidence>
<organism evidence="1 2">
    <name type="scientific">Nocardia tengchongensis</name>
    <dbReference type="NCBI Taxonomy" id="2055889"/>
    <lineage>
        <taxon>Bacteria</taxon>
        <taxon>Bacillati</taxon>
        <taxon>Actinomycetota</taxon>
        <taxon>Actinomycetes</taxon>
        <taxon>Mycobacteriales</taxon>
        <taxon>Nocardiaceae</taxon>
        <taxon>Nocardia</taxon>
    </lineage>
</organism>
<dbReference type="GeneID" id="300991342"/>
<evidence type="ECO:0008006" key="3">
    <source>
        <dbReference type="Google" id="ProtNLM"/>
    </source>
</evidence>
<reference evidence="1 2" key="1">
    <citation type="submission" date="2021-04" db="EMBL/GenBank/DDBJ databases">
        <title>Nocardia tengchongensis.</title>
        <authorList>
            <person name="Zhuang k."/>
            <person name="Ran Y."/>
            <person name="Li W."/>
        </authorList>
    </citation>
    <scope>NUCLEOTIDE SEQUENCE [LARGE SCALE GENOMIC DNA]</scope>
    <source>
        <strain evidence="1 2">CFH S0057</strain>
    </source>
</reference>
<dbReference type="EMBL" id="CP074371">
    <property type="protein sequence ID" value="QVI19630.1"/>
    <property type="molecule type" value="Genomic_DNA"/>
</dbReference>
<name>A0ABX8CN63_9NOCA</name>
<keyword evidence="2" id="KW-1185">Reference proteome</keyword>
<gene>
    <name evidence="1" type="ORF">KHQ06_25100</name>
</gene>
<evidence type="ECO:0000313" key="2">
    <source>
        <dbReference type="Proteomes" id="UP000683310"/>
    </source>
</evidence>
<accession>A0ABX8CN63</accession>
<proteinExistence type="predicted"/>
<dbReference type="Proteomes" id="UP000683310">
    <property type="component" value="Chromosome"/>
</dbReference>